<comment type="pathway">
    <text evidence="3">Carbohydrate degradation; pentose phosphate pathway; D-ribose 5-phosphate from D-ribulose 5-phosphate (non-oxidative stage): step 1/1.</text>
</comment>
<organism evidence="11 13">
    <name type="scientific">Didymodactylos carnosus</name>
    <dbReference type="NCBI Taxonomy" id="1234261"/>
    <lineage>
        <taxon>Eukaryota</taxon>
        <taxon>Metazoa</taxon>
        <taxon>Spiralia</taxon>
        <taxon>Gnathifera</taxon>
        <taxon>Rotifera</taxon>
        <taxon>Eurotatoria</taxon>
        <taxon>Bdelloidea</taxon>
        <taxon>Philodinida</taxon>
        <taxon>Philodinidae</taxon>
        <taxon>Didymodactylos</taxon>
    </lineage>
</organism>
<dbReference type="InterPro" id="IPR037992">
    <property type="entry name" value="TRAPPC6/Trs33"/>
</dbReference>
<dbReference type="FunFam" id="3.30.70.260:FF:000018">
    <property type="entry name" value="Ribose-5-phosphate isomerase A"/>
    <property type="match status" value="1"/>
</dbReference>
<dbReference type="Gene3D" id="1.25.10.10">
    <property type="entry name" value="Leucine-rich Repeat Variant"/>
    <property type="match status" value="1"/>
</dbReference>
<dbReference type="InterPro" id="IPR037171">
    <property type="entry name" value="NagB/RpiA_transferase-like"/>
</dbReference>
<evidence type="ECO:0000256" key="8">
    <source>
        <dbReference type="ARBA" id="ARBA00029734"/>
    </source>
</evidence>
<dbReference type="NCBIfam" id="TIGR00021">
    <property type="entry name" value="rpiA"/>
    <property type="match status" value="1"/>
</dbReference>
<comment type="caution">
    <text evidence="11">The sequence shown here is derived from an EMBL/GenBank/DDBJ whole genome shotgun (WGS) entry which is preliminary data.</text>
</comment>
<name>A0A814GI16_9BILA</name>
<dbReference type="EMBL" id="CAJOBC010003122">
    <property type="protein sequence ID" value="CAF3768209.1"/>
    <property type="molecule type" value="Genomic_DNA"/>
</dbReference>
<dbReference type="GO" id="GO:0009052">
    <property type="term" value="P:pentose-phosphate shunt, non-oxidative branch"/>
    <property type="evidence" value="ECO:0007669"/>
    <property type="project" value="InterPro"/>
</dbReference>
<dbReference type="PANTHER" id="PTHR11934:SF0">
    <property type="entry name" value="RIBOSE-5-PHOSPHATE ISOMERASE"/>
    <property type="match status" value="1"/>
</dbReference>
<evidence type="ECO:0000259" key="10">
    <source>
        <dbReference type="Pfam" id="PF22958"/>
    </source>
</evidence>
<dbReference type="GO" id="GO:0006014">
    <property type="term" value="P:D-ribose metabolic process"/>
    <property type="evidence" value="ECO:0007669"/>
    <property type="project" value="TreeGrafter"/>
</dbReference>
<dbReference type="InterPro" id="IPR015943">
    <property type="entry name" value="WD40/YVTN_repeat-like_dom_sf"/>
</dbReference>
<evidence type="ECO:0000256" key="4">
    <source>
        <dbReference type="ARBA" id="ARBA00006218"/>
    </source>
</evidence>
<evidence type="ECO:0000256" key="9">
    <source>
        <dbReference type="PROSITE-ProRule" id="PRU00221"/>
    </source>
</evidence>
<feature type="domain" description="E3 ubiquitin-protein ligase listerin N-terminal" evidence="10">
    <location>
        <begin position="747"/>
        <end position="1065"/>
    </location>
</feature>
<dbReference type="Pfam" id="PF22958">
    <property type="entry name" value="Ltn1_1st"/>
    <property type="match status" value="1"/>
</dbReference>
<dbReference type="InterPro" id="IPR016024">
    <property type="entry name" value="ARM-type_fold"/>
</dbReference>
<dbReference type="Gene3D" id="3.30.70.260">
    <property type="match status" value="1"/>
</dbReference>
<proteinExistence type="inferred from homology"/>
<dbReference type="InterPro" id="IPR001680">
    <property type="entry name" value="WD40_rpt"/>
</dbReference>
<dbReference type="Gene3D" id="3.30.1380.20">
    <property type="entry name" value="Trafficking protein particle complex subunit 3"/>
    <property type="match status" value="1"/>
</dbReference>
<dbReference type="SUPFAM" id="SSF48371">
    <property type="entry name" value="ARM repeat"/>
    <property type="match status" value="1"/>
</dbReference>
<dbReference type="InterPro" id="IPR011989">
    <property type="entry name" value="ARM-like"/>
</dbReference>
<dbReference type="PROSITE" id="PS50294">
    <property type="entry name" value="WD_REPEATS_REGION"/>
    <property type="match status" value="1"/>
</dbReference>
<dbReference type="SMART" id="SM00320">
    <property type="entry name" value="WD40"/>
    <property type="match status" value="5"/>
</dbReference>
<dbReference type="InterPro" id="IPR004788">
    <property type="entry name" value="Ribose5P_isomerase_type_A"/>
</dbReference>
<keyword evidence="13" id="KW-1185">Reference proteome</keyword>
<dbReference type="Proteomes" id="UP000681722">
    <property type="component" value="Unassembled WGS sequence"/>
</dbReference>
<dbReference type="Pfam" id="PF06026">
    <property type="entry name" value="Rib_5-P_isom_A"/>
    <property type="match status" value="1"/>
</dbReference>
<dbReference type="EMBL" id="CAJNOQ010003122">
    <property type="protein sequence ID" value="CAF0996620.1"/>
    <property type="molecule type" value="Genomic_DNA"/>
</dbReference>
<dbReference type="Gene3D" id="3.40.50.1360">
    <property type="match status" value="1"/>
</dbReference>
<gene>
    <name evidence="11" type="ORF">GPM918_LOCUS13534</name>
    <name evidence="12" type="ORF">SRO942_LOCUS13534</name>
</gene>
<dbReference type="FunFam" id="3.40.50.1360:FF:000001">
    <property type="entry name" value="Ribose-5-phosphate isomerase A"/>
    <property type="match status" value="1"/>
</dbReference>
<dbReference type="CDD" id="cd01398">
    <property type="entry name" value="RPI_A"/>
    <property type="match status" value="1"/>
</dbReference>
<comment type="similarity">
    <text evidence="4">Belongs to the TRAPP small subunits family. BET3 subfamily.</text>
</comment>
<sequence length="2097" mass="241515">MSSSNDALNKAKQAAAYAAVDDYINSNVHIVGIGSGSTIIPAVKRIAEKVRQDKLDLICIPTSYQAKELIISNGLCLGSLTEYTELDVAIDGADEVDKNFNCIKGGGGCHTQEKLIAHCAKKFIVIADEKKNSQELGEKWKRGIPVEVLPLAFKICMREICKQLGGDIVLREGTEKIGPVLTDNGNFIIDWRFDTETKNRNWSDINKTLKSIPGVVETGLFINMVTKAYFGGSDGKFLNIEFGPASSSQFLLVSSWDCLVRLYDINQNSFRTSHKHNGPVLDCCFQDSSHAYSGGLDRVLKVCDLNTQQEAIVGHHESVIRCVHYCHELNLIITGSWDGYVKIWDPRVPTCTTSCMQPDKVYTLDTVGEILVVGTAQRKVPIWDLRNMGQTQEIRESNLKYQTRCIRCRVAVEFFDSNPETQKKKYAFKCHRSKENGVECVYPVNALTFHKQYGTFASGGSDGFVNIWDGSNKKRLCQFHQYPTGITSLAFSPEGTTLAIGSSYNYEQGVELYANGDLPKNNVFVRRMVDETLFDYLHMAIVDHYCNDVIKKDSTDNSEVIVGSETPTCFLYLSQLGYRVGYVLSERISKESPLFRDELNTIKYLCKELWLNLFKKQVDNLRTNHQGVYVIQDIKFRLLQQISSSLSQNKTSAKTTKQNSNNFDKLHTAYLSYSVGLIRGILTNLGYPCRVTAEIIDHLPSPTSSAKAASTSLLLQTNGVSPFTLLSGDITSMTAEGTNFDETDHDLDPELRVILRKLTKKDSTTKIRAFDELRDYSEECEMDDKIRPILPFFFRYYRKWSMYFRFRFSLQDQDQRVRDECQSTFDLIGMKMKKNLLPHLKSILPTWLMAQCDSYAPASSKAKYLYTKLFSGEQKQAEVVYYARKEIMSTLADELSECSDALKDKKQNELETDDSHERRLTQSLLALSLFLNYFDSNKLSELHDNFRQILDSGKFWKLEKFKSKQIQSSFYRCLFSLIRLMPDLMKDYLTKFIPLIFSAINESDPTICPLVWTDLLECLETFDDCWSHINYQKAFLPKLWAFLRHGCYGNVFGVKDALLSLISKIPSTVIEDKTYNFIENFFTSMEEGMLLIKGRHQANNANALLKAYMDCVMYILDQYYKELEQKLIFINDRMLPLIRVYLTDKECSIRNVYPRQYLYLLNTLKPQKLYNDHLNNVLLLFSSIINKQPPVDDLKYIFEQAGHLFETVLLPPKQKSLRFASSSPQLLNNGDTLFADDSDEKSDEQNDYLIELSIQLCRLCFDYCLKNKDEISYEYSLDLFSHLLSINNEQNSKIIITKLTEEKDVNSVAELFYLNYEKPLLVISIEKQSTLDHVLQLTIYTLNLFNSSAQCVERVLADLIKLESSRRFYFLLVSIVCRYESSPSFHTWLQHHGVLEQLLNMTATVTSTADVDQLNNDLVLPVSVEEFQLLSSLLCSEKSKFLTEIQKDQVVYLACRLFCQKNQQQQSDKPGSVTVTCQNVNDTDLMKNIDHVAKYLFERIYSTFEKKSTQELFKIYFQTDINNLLVKNVNLSDHYRHIWFITLQKCVEHPTLFKEILTQLKFYIIDYIPSQSDNGIFIDSILSICLDIDNLGGSSSLTPLLNEYLLDKISLTKESFTECLLYSSMKGYLIPTSPLHVGQETKQETYTRYTHVQFTCLFIIRQFESNSLLFKEFDDYQSIIKQILLNEQLFYHRRLETKHLTQQIERLFNQQSFKPKLKLIDLLSSSVKSTENEVDLYSEIIYYHSYNILRDKYLNLNEYNDDLNYSLNIPSGDEYLNASIILCSRFHDDTLKLLIPYLSELCCRELCALYLAALNQCLQQSIKIGTIIGDSKINQSFLDLLDIMYSSTKTSNKLDLSSWNETIFCIEVLKYWNNLFEHGTFVYSLKQQHWDKILCYLTNLYQLLINMNVENNPDNTIATELLLYHSSKLLYSIGELLTIDTSDSISKQLKEEWEKLYSKEIYQQLLPLYVALPSVLNEFSNYYLCHEMVKSLCCSLCVIPDDHLISNTLKPLFHPDDINLTWSDSLQSSFNHLYRLLSTSNRSIQYSSYTLLNKLLPHIAEYLLPRNKTEDENESELLCTLPGSILESLKRTEEIIG</sequence>
<evidence type="ECO:0000256" key="6">
    <source>
        <dbReference type="ARBA" id="ARBA00011959"/>
    </source>
</evidence>
<dbReference type="PROSITE" id="PS50082">
    <property type="entry name" value="WD_REPEATS_2"/>
    <property type="match status" value="2"/>
</dbReference>
<dbReference type="GO" id="GO:0048193">
    <property type="term" value="P:Golgi vesicle transport"/>
    <property type="evidence" value="ECO:0007669"/>
    <property type="project" value="InterPro"/>
</dbReference>
<comment type="subcellular location">
    <subcellularLocation>
        <location evidence="2">Golgi apparatus</location>
        <location evidence="2">cis-Golgi network</location>
    </subcellularLocation>
</comment>
<evidence type="ECO:0000256" key="1">
    <source>
        <dbReference type="ARBA" id="ARBA00001713"/>
    </source>
</evidence>
<feature type="repeat" description="WD" evidence="9">
    <location>
        <begin position="444"/>
        <end position="469"/>
    </location>
</feature>
<accession>A0A814GI16</accession>
<evidence type="ECO:0000313" key="12">
    <source>
        <dbReference type="EMBL" id="CAF3768209.1"/>
    </source>
</evidence>
<dbReference type="Proteomes" id="UP000663829">
    <property type="component" value="Unassembled WGS sequence"/>
</dbReference>
<dbReference type="SUPFAM" id="SSF100950">
    <property type="entry name" value="NagB/RpiA/CoA transferase-like"/>
    <property type="match status" value="1"/>
</dbReference>
<comment type="catalytic activity">
    <reaction evidence="1">
        <text>aldehydo-D-ribose 5-phosphate = D-ribulose 5-phosphate</text>
        <dbReference type="Rhea" id="RHEA:14657"/>
        <dbReference type="ChEBI" id="CHEBI:58121"/>
        <dbReference type="ChEBI" id="CHEBI:58273"/>
        <dbReference type="EC" id="5.3.1.6"/>
    </reaction>
</comment>
<evidence type="ECO:0000256" key="7">
    <source>
        <dbReference type="ARBA" id="ARBA00023235"/>
    </source>
</evidence>
<keyword evidence="9" id="KW-0853">WD repeat</keyword>
<evidence type="ECO:0000256" key="3">
    <source>
        <dbReference type="ARBA" id="ARBA00004988"/>
    </source>
</evidence>
<feature type="non-terminal residue" evidence="11">
    <location>
        <position position="2097"/>
    </location>
</feature>
<dbReference type="OrthoDB" id="6108at2759"/>
<dbReference type="SUPFAM" id="SSF111126">
    <property type="entry name" value="Ligand-binding domain in the NO signalling and Golgi transport"/>
    <property type="match status" value="1"/>
</dbReference>
<protein>
    <recommendedName>
        <fullName evidence="6">ribose-5-phosphate isomerase</fullName>
        <ecNumber evidence="6">5.3.1.6</ecNumber>
    </recommendedName>
    <alternativeName>
        <fullName evidence="8">Phosphoriboisomerase</fullName>
    </alternativeName>
</protein>
<dbReference type="GO" id="GO:0005794">
    <property type="term" value="C:Golgi apparatus"/>
    <property type="evidence" value="ECO:0007669"/>
    <property type="project" value="UniProtKB-SubCell"/>
</dbReference>
<dbReference type="Pfam" id="PF00400">
    <property type="entry name" value="WD40"/>
    <property type="match status" value="2"/>
</dbReference>
<dbReference type="InterPro" id="IPR036322">
    <property type="entry name" value="WD40_repeat_dom_sf"/>
</dbReference>
<dbReference type="NCBIfam" id="NF001924">
    <property type="entry name" value="PRK00702.1"/>
    <property type="match status" value="1"/>
</dbReference>
<dbReference type="SUPFAM" id="SSF75445">
    <property type="entry name" value="D-ribose-5-phosphate isomerase (RpiA), lid domain"/>
    <property type="match status" value="1"/>
</dbReference>
<dbReference type="PANTHER" id="PTHR11934">
    <property type="entry name" value="RIBOSE-5-PHOSPHATE ISOMERASE"/>
    <property type="match status" value="1"/>
</dbReference>
<dbReference type="Pfam" id="PF04051">
    <property type="entry name" value="TRAPP"/>
    <property type="match status" value="1"/>
</dbReference>
<dbReference type="SUPFAM" id="SSF50978">
    <property type="entry name" value="WD40 repeat-like"/>
    <property type="match status" value="1"/>
</dbReference>
<dbReference type="Gene3D" id="2.130.10.10">
    <property type="entry name" value="YVTN repeat-like/Quinoprotein amine dehydrogenase"/>
    <property type="match status" value="1"/>
</dbReference>
<dbReference type="GO" id="GO:0004751">
    <property type="term" value="F:ribose-5-phosphate isomerase activity"/>
    <property type="evidence" value="ECO:0007669"/>
    <property type="project" value="UniProtKB-EC"/>
</dbReference>
<dbReference type="InterPro" id="IPR024096">
    <property type="entry name" value="NO_sig/Golgi_transp_ligand-bd"/>
</dbReference>
<dbReference type="UniPathway" id="UPA00115">
    <property type="reaction ID" value="UER00412"/>
</dbReference>
<comment type="similarity">
    <text evidence="5">Belongs to the ribose 5-phosphate isomerase family.</text>
</comment>
<keyword evidence="7" id="KW-0413">Isomerase</keyword>
<dbReference type="InterPro" id="IPR054476">
    <property type="entry name" value="Ltn1_N"/>
</dbReference>
<dbReference type="EC" id="5.3.1.6" evidence="6"/>
<reference evidence="11" key="1">
    <citation type="submission" date="2021-02" db="EMBL/GenBank/DDBJ databases">
        <authorList>
            <person name="Nowell W R."/>
        </authorList>
    </citation>
    <scope>NUCLEOTIDE SEQUENCE</scope>
</reference>
<evidence type="ECO:0000256" key="5">
    <source>
        <dbReference type="ARBA" id="ARBA00008088"/>
    </source>
</evidence>
<feature type="repeat" description="WD" evidence="9">
    <location>
        <begin position="313"/>
        <end position="345"/>
    </location>
</feature>
<evidence type="ECO:0000256" key="2">
    <source>
        <dbReference type="ARBA" id="ARBA00004222"/>
    </source>
</evidence>
<dbReference type="CDD" id="cd14944">
    <property type="entry name" value="TRAPPC6A_Trs33"/>
    <property type="match status" value="1"/>
</dbReference>
<evidence type="ECO:0000313" key="13">
    <source>
        <dbReference type="Proteomes" id="UP000663829"/>
    </source>
</evidence>
<dbReference type="InterPro" id="IPR007194">
    <property type="entry name" value="TRAPP_component"/>
</dbReference>
<evidence type="ECO:0000313" key="11">
    <source>
        <dbReference type="EMBL" id="CAF0996620.1"/>
    </source>
</evidence>